<evidence type="ECO:0000313" key="1">
    <source>
        <dbReference type="EMBL" id="SYZ33177.1"/>
    </source>
</evidence>
<sequence length="232" mass="25564">MMAELRAAEVMPGGTNGSHDDGFSLVRFTVGPAEQLAAASFDVLACTPSWLARRVADSGPVAGRHHLVVDDVAVRTVKEFWCERLRGLQADDWPTLVSMLSRLGRPVGFREVTGELAAAVHSAFLLDGERPDSAAAWLRLMVGPVSEHGVESFDVCLCTPDWLSKQVCAHGSWTGRHHLVLNRVDVDLATDYLRHVVEGKRARTWMELATELGEIGAWEFEDYRPRTARTSS</sequence>
<protein>
    <submittedName>
        <fullName evidence="1">Immunity protein 8</fullName>
    </submittedName>
</protein>
<proteinExistence type="predicted"/>
<dbReference type="AlphaFoldDB" id="A0A383S5I8"/>
<reference evidence="2" key="1">
    <citation type="submission" date="2018-08" db="EMBL/GenBank/DDBJ databases">
        <authorList>
            <person name="Hornung B."/>
        </authorList>
    </citation>
    <scope>NUCLEOTIDE SEQUENCE [LARGE SCALE GENOMIC DNA]</scope>
</reference>
<keyword evidence="2" id="KW-1185">Reference proteome</keyword>
<dbReference type="Proteomes" id="UP000263928">
    <property type="component" value="Unassembled WGS sequence"/>
</dbReference>
<dbReference type="InterPro" id="IPR028964">
    <property type="entry name" value="Imm8"/>
</dbReference>
<evidence type="ECO:0000313" key="2">
    <source>
        <dbReference type="Proteomes" id="UP000263928"/>
    </source>
</evidence>
<dbReference type="EMBL" id="UNQJ01000006">
    <property type="protein sequence ID" value="SYZ33177.1"/>
    <property type="molecule type" value="Genomic_DNA"/>
</dbReference>
<dbReference type="RefSeq" id="WP_126464174.1">
    <property type="nucleotide sequence ID" value="NZ_LR134442.1"/>
</dbReference>
<gene>
    <name evidence="1" type="ORF">PROPAUS_1094</name>
</gene>
<dbReference type="Pfam" id="PF15586">
    <property type="entry name" value="Imm8"/>
    <property type="match status" value="2"/>
</dbReference>
<organism evidence="1 2">
    <name type="scientific">Propionibacterium australiense</name>
    <dbReference type="NCBI Taxonomy" id="119981"/>
    <lineage>
        <taxon>Bacteria</taxon>
        <taxon>Bacillati</taxon>
        <taxon>Actinomycetota</taxon>
        <taxon>Actinomycetes</taxon>
        <taxon>Propionibacteriales</taxon>
        <taxon>Propionibacteriaceae</taxon>
        <taxon>Propionibacterium</taxon>
    </lineage>
</organism>
<accession>A0A383S5I8</accession>
<name>A0A383S5I8_9ACTN</name>